<dbReference type="PANTHER" id="PTHR42928:SF5">
    <property type="entry name" value="BLR1237 PROTEIN"/>
    <property type="match status" value="1"/>
</dbReference>
<dbReference type="PANTHER" id="PTHR42928">
    <property type="entry name" value="TRICARBOXYLATE-BINDING PROTEIN"/>
    <property type="match status" value="1"/>
</dbReference>
<dbReference type="EMBL" id="NPEX01000288">
    <property type="protein sequence ID" value="RAI39456.1"/>
    <property type="molecule type" value="Genomic_DNA"/>
</dbReference>
<dbReference type="InterPro" id="IPR005064">
    <property type="entry name" value="BUG"/>
</dbReference>
<comment type="caution">
    <text evidence="3">The sequence shown here is derived from an EMBL/GenBank/DDBJ whole genome shotgun (WGS) entry which is preliminary data.</text>
</comment>
<proteinExistence type="inferred from homology"/>
<sequence length="330" mass="35040">MRKHFATAALVLLSALAGLGTVAVDTAAAQQGAWPARQVTIVVPFTAGGTTDMFARIFANAMQQKTGTPFVVENRAGAGGNIGSTVVARAPKDGYTLLVGTVSSHSINQFVYKTMPYDVEKDFQPVSLFATLPNLLVVNPKLPVTTVAELADYLKKNPDKLVFGSSGVGASNHLAGELFKIRTGTTMTHVPYRSSNEIMNNLIGGHIDLAFDNMTLAWPQAKSGTVRPIAVTSLQRSPIAPDVPTIAETLPGFDATSWHGLFAPAGTPREIVDRLAADVKAIFTTPEVQKMLSEVGAVAAPNTPEEFSAFIAAERKKWQEVVKAAGVQQP</sequence>
<accession>A0A327KNA6</accession>
<evidence type="ECO:0000256" key="1">
    <source>
        <dbReference type="ARBA" id="ARBA00006987"/>
    </source>
</evidence>
<dbReference type="Proteomes" id="UP000249130">
    <property type="component" value="Unassembled WGS sequence"/>
</dbReference>
<feature type="chain" id="PRO_5016263187" evidence="2">
    <location>
        <begin position="24"/>
        <end position="330"/>
    </location>
</feature>
<dbReference type="CDD" id="cd13578">
    <property type="entry name" value="PBP2_Bug27"/>
    <property type="match status" value="1"/>
</dbReference>
<name>A0A327KNA6_9BRAD</name>
<evidence type="ECO:0000313" key="3">
    <source>
        <dbReference type="EMBL" id="RAI39456.1"/>
    </source>
</evidence>
<reference evidence="3 4" key="1">
    <citation type="submission" date="2017-07" db="EMBL/GenBank/DDBJ databases">
        <title>Draft Genome Sequences of Select Purple Nonsulfur Bacteria.</title>
        <authorList>
            <person name="Lasarre B."/>
            <person name="Mckinlay J.B."/>
        </authorList>
    </citation>
    <scope>NUCLEOTIDE SEQUENCE [LARGE SCALE GENOMIC DNA]</scope>
    <source>
        <strain evidence="3 4">DSM 5909</strain>
    </source>
</reference>
<dbReference type="AlphaFoldDB" id="A0A327KNA6"/>
<keyword evidence="2" id="KW-0732">Signal</keyword>
<protein>
    <submittedName>
        <fullName evidence="3">MFS transporter</fullName>
    </submittedName>
</protein>
<dbReference type="Pfam" id="PF03401">
    <property type="entry name" value="TctC"/>
    <property type="match status" value="1"/>
</dbReference>
<keyword evidence="4" id="KW-1185">Reference proteome</keyword>
<dbReference type="RefSeq" id="WP_111421866.1">
    <property type="nucleotide sequence ID" value="NZ_NPEX01000288.1"/>
</dbReference>
<dbReference type="OrthoDB" id="7374807at2"/>
<dbReference type="Gene3D" id="3.40.190.10">
    <property type="entry name" value="Periplasmic binding protein-like II"/>
    <property type="match status" value="1"/>
</dbReference>
<evidence type="ECO:0000256" key="2">
    <source>
        <dbReference type="SAM" id="SignalP"/>
    </source>
</evidence>
<dbReference type="Gene3D" id="3.40.190.150">
    <property type="entry name" value="Bordetella uptake gene, domain 1"/>
    <property type="match status" value="1"/>
</dbReference>
<evidence type="ECO:0000313" key="4">
    <source>
        <dbReference type="Proteomes" id="UP000249130"/>
    </source>
</evidence>
<dbReference type="InterPro" id="IPR042100">
    <property type="entry name" value="Bug_dom1"/>
</dbReference>
<organism evidence="3 4">
    <name type="scientific">Rhodoplanes roseus</name>
    <dbReference type="NCBI Taxonomy" id="29409"/>
    <lineage>
        <taxon>Bacteria</taxon>
        <taxon>Pseudomonadati</taxon>
        <taxon>Pseudomonadota</taxon>
        <taxon>Alphaproteobacteria</taxon>
        <taxon>Hyphomicrobiales</taxon>
        <taxon>Nitrobacteraceae</taxon>
        <taxon>Rhodoplanes</taxon>
    </lineage>
</organism>
<feature type="signal peptide" evidence="2">
    <location>
        <begin position="1"/>
        <end position="23"/>
    </location>
</feature>
<dbReference type="SUPFAM" id="SSF53850">
    <property type="entry name" value="Periplasmic binding protein-like II"/>
    <property type="match status" value="1"/>
</dbReference>
<dbReference type="PIRSF" id="PIRSF017082">
    <property type="entry name" value="YflP"/>
    <property type="match status" value="1"/>
</dbReference>
<gene>
    <name evidence="3" type="ORF">CH341_25805</name>
</gene>
<comment type="similarity">
    <text evidence="1">Belongs to the UPF0065 (bug) family.</text>
</comment>